<evidence type="ECO:0000313" key="2">
    <source>
        <dbReference type="Proteomes" id="UP000032408"/>
    </source>
</evidence>
<reference evidence="1 2" key="2">
    <citation type="journal article" date="2016" name="ISME J.">
        <title>Physiological and genomic characterization of two novel marine thaumarchaeal strains indicates niche differentiation.</title>
        <authorList>
            <person name="Bayer B."/>
            <person name="Vojvoda J."/>
            <person name="Offre P."/>
            <person name="Alves R.J."/>
            <person name="Elisabeth N.H."/>
            <person name="Garcia J.A."/>
            <person name="Volland J.M."/>
            <person name="Srivastava A."/>
            <person name="Schleper C."/>
            <person name="Herndl G.J."/>
        </authorList>
    </citation>
    <scope>NUCLEOTIDE SEQUENCE [LARGE SCALE GENOMIC DNA]</scope>
    <source>
        <strain evidence="1 2">NF5</strain>
    </source>
</reference>
<dbReference type="Proteomes" id="UP000032408">
    <property type="component" value="Chromosome"/>
</dbReference>
<organism evidence="1 2">
    <name type="scientific">Nitrosopumilus adriaticus</name>
    <dbReference type="NCBI Taxonomy" id="1580092"/>
    <lineage>
        <taxon>Archaea</taxon>
        <taxon>Nitrososphaerota</taxon>
        <taxon>Nitrososphaeria</taxon>
        <taxon>Nitrosopumilales</taxon>
        <taxon>Nitrosopumilaceae</taxon>
        <taxon>Nitrosopumilus</taxon>
    </lineage>
</organism>
<protein>
    <submittedName>
        <fullName evidence="1">Uncharacterized protein</fullName>
    </submittedName>
</protein>
<accession>A0A0D5C4G5</accession>
<dbReference type="STRING" id="1580092.NADRNF5_1564"/>
<keyword evidence="2" id="KW-1185">Reference proteome</keyword>
<dbReference type="EMBL" id="CP011070">
    <property type="protein sequence ID" value="AJW71245.1"/>
    <property type="molecule type" value="Genomic_DNA"/>
</dbReference>
<name>A0A0D5C4G5_9ARCH</name>
<gene>
    <name evidence="1" type="ORF">NADRNF5_1564</name>
</gene>
<proteinExistence type="predicted"/>
<sequence>MANAIGTGVTVPDFRHVAHHSLFEV</sequence>
<evidence type="ECO:0000313" key="1">
    <source>
        <dbReference type="EMBL" id="AJW71245.1"/>
    </source>
</evidence>
<dbReference type="KEGG" id="nin:NADRNF5_1564"/>
<reference evidence="2" key="1">
    <citation type="submission" date="2015-03" db="EMBL/GenBank/DDBJ databases">
        <title>Characterization of two novel Thaumarchaeota isolated from the Northern Adriatic Sea.</title>
        <authorList>
            <person name="Bayer B."/>
            <person name="Vojvoda J."/>
            <person name="Offre P."/>
            <person name="Srivastava A."/>
            <person name="Elisabeth N."/>
            <person name="Garcia J.A.L."/>
            <person name="Schleper C."/>
            <person name="Herndl G.J."/>
        </authorList>
    </citation>
    <scope>NUCLEOTIDE SEQUENCE [LARGE SCALE GENOMIC DNA]</scope>
    <source>
        <strain evidence="2">NF5</strain>
    </source>
</reference>
<dbReference type="HOGENOM" id="CLU_3418647_0_0_2"/>
<dbReference type="AlphaFoldDB" id="A0A0D5C4G5"/>